<evidence type="ECO:0000313" key="1">
    <source>
        <dbReference type="EMBL" id="KAJ8714960.1"/>
    </source>
</evidence>
<dbReference type="EMBL" id="CM056793">
    <property type="protein sequence ID" value="KAJ8714960.1"/>
    <property type="molecule type" value="Genomic_DNA"/>
</dbReference>
<keyword evidence="2" id="KW-1185">Reference proteome</keyword>
<sequence>MYRYFLIYSVLLNNVWSEPFFRLTDKPVFFCFKVCPLYCSQRRSDEDAGSLIYEDHPYFISHDVWVEDDPIFTPYPYHHAPCFCPPKTTTTTAAPTTTTMATTTEEPSFICMVCKKKCDYPKS</sequence>
<proteinExistence type="predicted"/>
<comment type="caution">
    <text evidence="1">The sequence shown here is derived from an EMBL/GenBank/DDBJ whole genome shotgun (WGS) entry which is preliminary data.</text>
</comment>
<organism evidence="1 2">
    <name type="scientific">Mythimna loreyi</name>
    <dbReference type="NCBI Taxonomy" id="667449"/>
    <lineage>
        <taxon>Eukaryota</taxon>
        <taxon>Metazoa</taxon>
        <taxon>Ecdysozoa</taxon>
        <taxon>Arthropoda</taxon>
        <taxon>Hexapoda</taxon>
        <taxon>Insecta</taxon>
        <taxon>Pterygota</taxon>
        <taxon>Neoptera</taxon>
        <taxon>Endopterygota</taxon>
        <taxon>Lepidoptera</taxon>
        <taxon>Glossata</taxon>
        <taxon>Ditrysia</taxon>
        <taxon>Noctuoidea</taxon>
        <taxon>Noctuidae</taxon>
        <taxon>Noctuinae</taxon>
        <taxon>Hadenini</taxon>
        <taxon>Mythimna</taxon>
    </lineage>
</organism>
<evidence type="ECO:0000313" key="2">
    <source>
        <dbReference type="Proteomes" id="UP001231649"/>
    </source>
</evidence>
<protein>
    <submittedName>
        <fullName evidence="1">Uncharacterized protein</fullName>
    </submittedName>
</protein>
<gene>
    <name evidence="1" type="ORF">PYW08_004941</name>
</gene>
<dbReference type="Proteomes" id="UP001231649">
    <property type="component" value="Chromosome 17"/>
</dbReference>
<reference evidence="1" key="1">
    <citation type="submission" date="2023-03" db="EMBL/GenBank/DDBJ databases">
        <title>Chromosome-level genomes of two armyworms, Mythimna separata and Mythimna loreyi, provide insights into the biosynthesis and reception of sex pheromones.</title>
        <authorList>
            <person name="Zhao H."/>
        </authorList>
    </citation>
    <scope>NUCLEOTIDE SEQUENCE</scope>
    <source>
        <strain evidence="1">BeijingLab</strain>
    </source>
</reference>
<accession>A0ACC2QDR2</accession>
<name>A0ACC2QDR2_9NEOP</name>